<dbReference type="GO" id="GO:0016615">
    <property type="term" value="F:malate dehydrogenase activity"/>
    <property type="evidence" value="ECO:0007669"/>
    <property type="project" value="InterPro"/>
</dbReference>
<evidence type="ECO:0008006" key="4">
    <source>
        <dbReference type="Google" id="ProtNLM"/>
    </source>
</evidence>
<name>A0A1B6E3Z1_9HEMI</name>
<evidence type="ECO:0000256" key="2">
    <source>
        <dbReference type="SAM" id="MobiDB-lite"/>
    </source>
</evidence>
<dbReference type="GO" id="GO:0016616">
    <property type="term" value="F:oxidoreductase activity, acting on the CH-OH group of donors, NAD or NADP as acceptor"/>
    <property type="evidence" value="ECO:0007669"/>
    <property type="project" value="InterPro"/>
</dbReference>
<dbReference type="AlphaFoldDB" id="A0A1B6E3Z1"/>
<reference evidence="3" key="1">
    <citation type="submission" date="2015-12" db="EMBL/GenBank/DDBJ databases">
        <title>De novo transcriptome assembly of four potential Pierce s Disease insect vectors from Arizona vineyards.</title>
        <authorList>
            <person name="Tassone E.E."/>
        </authorList>
    </citation>
    <scope>NUCLEOTIDE SEQUENCE</scope>
</reference>
<feature type="region of interest" description="Disordered" evidence="2">
    <location>
        <begin position="347"/>
        <end position="371"/>
    </location>
</feature>
<proteinExistence type="predicted"/>
<evidence type="ECO:0000313" key="3">
    <source>
        <dbReference type="EMBL" id="JAS32617.1"/>
    </source>
</evidence>
<keyword evidence="1" id="KW-0560">Oxidoreductase</keyword>
<sequence>MCTHYICGINNCMSFAQVIYMCQEISKLMPFFKYEVISLNKKDFEIWYKNFFEENNLKPLIRHKSPVIWRQWLSTGRNKSLELIGGYSEFIEFCKECLHVESLWTSKQTEEFAKKILESASKVPPSALGLFCICILGAGHPATRLLVFELLKNAQHLFSKNLHLYLSDCKCSNNEVMNQIAEDATYLQEESIVEVVSSLENALKNCQLLIIIKEINGQQEDILQKYFDFMIDTADLFVKHSSPSCRVLFACTNYSCFNATVFLREILRVNKNREPNIAAVTSDKALKYMHFLQHATSVPMEDLYGTPVWGFIDVNDNLIVDYLQTNYNYLKKKRILINGSLSSSTKESNKLLEEHNDGDDPNATEEEEEEVTFKDELLSLIVEKVATKEFEHVVLNLTNTLAKFEQKLQYVNDWVKLQEDSITNIHQRNSIMSQVKATMKLLDFWFCNSDDYHSSQDSLKNNFTFAGIPTDGSFGLRPGLVISQPVMYKNKYIIPFNEYTGPCNYPLKKIRHAYKMVDDFGLYYPFGDYASDKLIKYIQHECAKMFFEDYSNKTVLHNKNLKSRVKACLQEQKKTIERNK</sequence>
<evidence type="ECO:0000256" key="1">
    <source>
        <dbReference type="ARBA" id="ARBA00023002"/>
    </source>
</evidence>
<dbReference type="Gene3D" id="3.40.50.720">
    <property type="entry name" value="NAD(P)-binding Rossmann-like Domain"/>
    <property type="match status" value="1"/>
</dbReference>
<dbReference type="InterPro" id="IPR010945">
    <property type="entry name" value="Malate_DH_type2"/>
</dbReference>
<accession>A0A1B6E3Z1</accession>
<protein>
    <recommendedName>
        <fullName evidence="4">Lactate/malate dehydrogenase C-terminal domain-containing protein</fullName>
    </recommendedName>
</protein>
<gene>
    <name evidence="3" type="ORF">g.7542</name>
</gene>
<dbReference type="PANTHER" id="PTHR23382">
    <property type="entry name" value="MALATE DEHYDROGENASE"/>
    <property type="match status" value="1"/>
</dbReference>
<organism evidence="3">
    <name type="scientific">Clastoptera arizonana</name>
    <name type="common">Arizona spittle bug</name>
    <dbReference type="NCBI Taxonomy" id="38151"/>
    <lineage>
        <taxon>Eukaryota</taxon>
        <taxon>Metazoa</taxon>
        <taxon>Ecdysozoa</taxon>
        <taxon>Arthropoda</taxon>
        <taxon>Hexapoda</taxon>
        <taxon>Insecta</taxon>
        <taxon>Pterygota</taxon>
        <taxon>Neoptera</taxon>
        <taxon>Paraneoptera</taxon>
        <taxon>Hemiptera</taxon>
        <taxon>Auchenorrhyncha</taxon>
        <taxon>Cercopoidea</taxon>
        <taxon>Clastopteridae</taxon>
        <taxon>Clastoptera</taxon>
    </lineage>
</organism>
<dbReference type="EMBL" id="GEDC01004681">
    <property type="protein sequence ID" value="JAS32617.1"/>
    <property type="molecule type" value="Transcribed_RNA"/>
</dbReference>
<dbReference type="Gene3D" id="3.90.110.10">
    <property type="entry name" value="Lactate dehydrogenase/glycoside hydrolase, family 4, C-terminal"/>
    <property type="match status" value="1"/>
</dbReference>
<feature type="compositionally biased region" description="Acidic residues" evidence="2">
    <location>
        <begin position="356"/>
        <end position="370"/>
    </location>
</feature>
<dbReference type="InterPro" id="IPR015955">
    <property type="entry name" value="Lactate_DH/Glyco_Ohase_4_C"/>
</dbReference>
<dbReference type="GO" id="GO:0006108">
    <property type="term" value="P:malate metabolic process"/>
    <property type="evidence" value="ECO:0007669"/>
    <property type="project" value="InterPro"/>
</dbReference>